<keyword evidence="2" id="KW-1185">Reference proteome</keyword>
<proteinExistence type="predicted"/>
<dbReference type="RefSeq" id="WP_203827602.1">
    <property type="nucleotide sequence ID" value="NZ_BAAATY010000019.1"/>
</dbReference>
<sequence length="133" mass="14466">MDLDILAVTAAAAVVQAASTDAWTLVSGKVAGLLSRGDRSRRDVVEHQLLHTREMLGSSPGKESAAAEEQLWAMRLADLLAERPETRPELQNLVDTQKPRPNVTIGPHAFVVMGDHNQAHQTHHHYGPSSPPQ</sequence>
<name>A0ABQ4BFJ0_9ACTN</name>
<comment type="caution">
    <text evidence="1">The sequence shown here is derived from an EMBL/GenBank/DDBJ whole genome shotgun (WGS) entry which is preliminary data.</text>
</comment>
<evidence type="ECO:0000313" key="2">
    <source>
        <dbReference type="Proteomes" id="UP000624709"/>
    </source>
</evidence>
<dbReference type="EMBL" id="BOMS01000088">
    <property type="protein sequence ID" value="GIE69453.1"/>
    <property type="molecule type" value="Genomic_DNA"/>
</dbReference>
<gene>
    <name evidence="1" type="ORF">Apa02nite_055610</name>
</gene>
<reference evidence="1 2" key="1">
    <citation type="submission" date="2021-01" db="EMBL/GenBank/DDBJ databases">
        <title>Whole genome shotgun sequence of Actinoplanes palleronii NBRC 14916.</title>
        <authorList>
            <person name="Komaki H."/>
            <person name="Tamura T."/>
        </authorList>
    </citation>
    <scope>NUCLEOTIDE SEQUENCE [LARGE SCALE GENOMIC DNA]</scope>
    <source>
        <strain evidence="1 2">NBRC 14916</strain>
    </source>
</reference>
<organism evidence="1 2">
    <name type="scientific">Actinoplanes palleronii</name>
    <dbReference type="NCBI Taxonomy" id="113570"/>
    <lineage>
        <taxon>Bacteria</taxon>
        <taxon>Bacillati</taxon>
        <taxon>Actinomycetota</taxon>
        <taxon>Actinomycetes</taxon>
        <taxon>Micromonosporales</taxon>
        <taxon>Micromonosporaceae</taxon>
        <taxon>Actinoplanes</taxon>
    </lineage>
</organism>
<evidence type="ECO:0000313" key="1">
    <source>
        <dbReference type="EMBL" id="GIE69453.1"/>
    </source>
</evidence>
<dbReference type="Proteomes" id="UP000624709">
    <property type="component" value="Unassembled WGS sequence"/>
</dbReference>
<accession>A0ABQ4BFJ0</accession>
<protein>
    <submittedName>
        <fullName evidence="1">Uncharacterized protein</fullName>
    </submittedName>
</protein>